<reference evidence="2 3" key="1">
    <citation type="submission" date="2017-07" db="EMBL/GenBank/DDBJ databases">
        <title>Isolation and whole genome analysis of endospore-forming bacteria from heroin.</title>
        <authorList>
            <person name="Kalinowski J."/>
            <person name="Ahrens B."/>
            <person name="Al-Dilaimi A."/>
            <person name="Winkler A."/>
            <person name="Wibberg D."/>
            <person name="Schleenbecker U."/>
            <person name="Ruckert C."/>
            <person name="Wolfel R."/>
            <person name="Grass G."/>
        </authorList>
    </citation>
    <scope>NUCLEOTIDE SEQUENCE [LARGE SCALE GENOMIC DNA]</scope>
    <source>
        <strain evidence="2 3">7537-G1</strain>
    </source>
</reference>
<dbReference type="PANTHER" id="PTHR40082:SF1">
    <property type="entry name" value="BLR5956 PROTEIN"/>
    <property type="match status" value="1"/>
</dbReference>
<protein>
    <submittedName>
        <fullName evidence="2">Uroporphyrinogen-III synthase</fullName>
    </submittedName>
</protein>
<evidence type="ECO:0000313" key="2">
    <source>
        <dbReference type="EMBL" id="PAD77289.1"/>
    </source>
</evidence>
<dbReference type="GO" id="GO:0006780">
    <property type="term" value="P:uroporphyrinogen III biosynthetic process"/>
    <property type="evidence" value="ECO:0007669"/>
    <property type="project" value="InterPro"/>
</dbReference>
<name>A0A268EVY5_9BACL</name>
<accession>A0A268EVY5</accession>
<dbReference type="EMBL" id="NPBY01000030">
    <property type="protein sequence ID" value="PAD77289.1"/>
    <property type="molecule type" value="Genomic_DNA"/>
</dbReference>
<dbReference type="Proteomes" id="UP000215596">
    <property type="component" value="Unassembled WGS sequence"/>
</dbReference>
<dbReference type="InterPro" id="IPR003754">
    <property type="entry name" value="4pyrrol_synth_uPrphyn_synth"/>
</dbReference>
<dbReference type="CDD" id="cd06578">
    <property type="entry name" value="HemD"/>
    <property type="match status" value="1"/>
</dbReference>
<evidence type="ECO:0000259" key="1">
    <source>
        <dbReference type="Pfam" id="PF02602"/>
    </source>
</evidence>
<dbReference type="InterPro" id="IPR036108">
    <property type="entry name" value="4pyrrol_syn_uPrphyn_synt_sf"/>
</dbReference>
<gene>
    <name evidence="2" type="ORF">CHH67_09775</name>
</gene>
<proteinExistence type="predicted"/>
<dbReference type="NCBIfam" id="NF004584">
    <property type="entry name" value="PRK05928.2-1"/>
    <property type="match status" value="1"/>
</dbReference>
<dbReference type="OrthoDB" id="9775656at2"/>
<dbReference type="Gene3D" id="3.40.50.10090">
    <property type="match status" value="2"/>
</dbReference>
<dbReference type="PANTHER" id="PTHR40082">
    <property type="entry name" value="BLR5956 PROTEIN"/>
    <property type="match status" value="1"/>
</dbReference>
<dbReference type="Pfam" id="PF02602">
    <property type="entry name" value="HEM4"/>
    <property type="match status" value="1"/>
</dbReference>
<comment type="caution">
    <text evidence="2">The sequence shown here is derived from an EMBL/GenBank/DDBJ whole genome shotgun (WGS) entry which is preliminary data.</text>
</comment>
<dbReference type="AlphaFoldDB" id="A0A268EVY5"/>
<dbReference type="GO" id="GO:0004852">
    <property type="term" value="F:uroporphyrinogen-III synthase activity"/>
    <property type="evidence" value="ECO:0007669"/>
    <property type="project" value="InterPro"/>
</dbReference>
<dbReference type="RefSeq" id="WP_095264988.1">
    <property type="nucleotide sequence ID" value="NZ_NPBY01000030.1"/>
</dbReference>
<organism evidence="2 3">
    <name type="scientific">Paenibacillus campinasensis</name>
    <dbReference type="NCBI Taxonomy" id="66347"/>
    <lineage>
        <taxon>Bacteria</taxon>
        <taxon>Bacillati</taxon>
        <taxon>Bacillota</taxon>
        <taxon>Bacilli</taxon>
        <taxon>Bacillales</taxon>
        <taxon>Paenibacillaceae</taxon>
        <taxon>Paenibacillus</taxon>
    </lineage>
</organism>
<feature type="domain" description="Tetrapyrrole biosynthesis uroporphyrinogen III synthase" evidence="1">
    <location>
        <begin position="20"/>
        <end position="258"/>
    </location>
</feature>
<evidence type="ECO:0000313" key="3">
    <source>
        <dbReference type="Proteomes" id="UP000215596"/>
    </source>
</evidence>
<sequence>MAQHMKDRVIALAGPRKSAEMSKLVEKMGGTPLICPAQGTVFLDDEELRAAIAAWVADPPEWAIFTTGIGLEAIFDMAEQMELLEAMLGVLESTQIAARGYKTVNAMKKRGLVPVARDDDGSTAGLIRAMADCELDRKRVILQLHGESAPQLVSWLESKGAAVRTILPYKHIPPQEEDLERLVSNIVAGSVDAVAFTSAPQFRFLTDYAESKGQLAALLDAFAGPVVASAVGKVTAQALREAGIERIVVPEEERMGAMMVTLGRYFAGEPDRQRQA</sequence>
<dbReference type="SUPFAM" id="SSF69618">
    <property type="entry name" value="HemD-like"/>
    <property type="match status" value="1"/>
</dbReference>
<dbReference type="InterPro" id="IPR039793">
    <property type="entry name" value="UROS/Hem4"/>
</dbReference>